<reference evidence="1 2" key="1">
    <citation type="submission" date="2023-06" db="EMBL/GenBank/DDBJ databases">
        <title>Sporosarcina sp. nov., isolated from Korean traditional fermented seafood 'Jeotgal'.</title>
        <authorList>
            <person name="Yang A.I."/>
            <person name="Shin N.-R."/>
        </authorList>
    </citation>
    <scope>NUCLEOTIDE SEQUENCE [LARGE SCALE GENOMIC DNA]</scope>
    <source>
        <strain evidence="1 2">KCTC13119</strain>
    </source>
</reference>
<evidence type="ECO:0000313" key="2">
    <source>
        <dbReference type="Proteomes" id="UP001282284"/>
    </source>
</evidence>
<dbReference type="Proteomes" id="UP001282284">
    <property type="component" value="Unassembled WGS sequence"/>
</dbReference>
<dbReference type="RefSeq" id="WP_317942126.1">
    <property type="nucleotide sequence ID" value="NZ_JAUBDI010000002.1"/>
</dbReference>
<name>A0ABU4G5I9_9BACL</name>
<protein>
    <recommendedName>
        <fullName evidence="3">Fur-regulated basic protein A</fullName>
    </recommendedName>
</protein>
<keyword evidence="2" id="KW-1185">Reference proteome</keyword>
<sequence>MTEKERAELIAAINQRISYPPSYYDSLTDDQLKELHSYHAERRD</sequence>
<comment type="caution">
    <text evidence="1">The sequence shown here is derived from an EMBL/GenBank/DDBJ whole genome shotgun (WGS) entry which is preliminary data.</text>
</comment>
<accession>A0ABU4G5I9</accession>
<dbReference type="EMBL" id="JAUBDI010000002">
    <property type="protein sequence ID" value="MDW0112233.1"/>
    <property type="molecule type" value="Genomic_DNA"/>
</dbReference>
<organism evidence="1 2">
    <name type="scientific">Sporosarcina saromensis</name>
    <dbReference type="NCBI Taxonomy" id="359365"/>
    <lineage>
        <taxon>Bacteria</taxon>
        <taxon>Bacillati</taxon>
        <taxon>Bacillota</taxon>
        <taxon>Bacilli</taxon>
        <taxon>Bacillales</taxon>
        <taxon>Caryophanaceae</taxon>
        <taxon>Sporosarcina</taxon>
    </lineage>
</organism>
<gene>
    <name evidence="1" type="ORF">QT711_03485</name>
</gene>
<evidence type="ECO:0000313" key="1">
    <source>
        <dbReference type="EMBL" id="MDW0112233.1"/>
    </source>
</evidence>
<proteinExistence type="predicted"/>
<evidence type="ECO:0008006" key="3">
    <source>
        <dbReference type="Google" id="ProtNLM"/>
    </source>
</evidence>